<keyword evidence="4" id="KW-0808">Transferase</keyword>
<comment type="caution">
    <text evidence="10">The sequence shown here is derived from an EMBL/GenBank/DDBJ whole genome shotgun (WGS) entry which is preliminary data.</text>
</comment>
<keyword evidence="11" id="KW-1185">Reference proteome</keyword>
<accession>A0ABT1JSY5</accession>
<keyword evidence="6" id="KW-0235">DNA replication</keyword>
<keyword evidence="5" id="KW-0548">Nucleotidyltransferase</keyword>
<evidence type="ECO:0000256" key="1">
    <source>
        <dbReference type="ARBA" id="ARBA00004496"/>
    </source>
</evidence>
<dbReference type="RefSeq" id="WP_253765499.1">
    <property type="nucleotide sequence ID" value="NZ_BAAAVE010000035.1"/>
</dbReference>
<organism evidence="10 11">
    <name type="scientific">Nonomuraea roseoviolacea subsp. carminata</name>
    <dbReference type="NCBI Taxonomy" id="160689"/>
    <lineage>
        <taxon>Bacteria</taxon>
        <taxon>Bacillati</taxon>
        <taxon>Actinomycetota</taxon>
        <taxon>Actinomycetes</taxon>
        <taxon>Streptosporangiales</taxon>
        <taxon>Streptosporangiaceae</taxon>
        <taxon>Nonomuraea</taxon>
    </lineage>
</organism>
<evidence type="ECO:0000256" key="6">
    <source>
        <dbReference type="ARBA" id="ARBA00022705"/>
    </source>
</evidence>
<evidence type="ECO:0000256" key="2">
    <source>
        <dbReference type="ARBA" id="ARBA00010752"/>
    </source>
</evidence>
<dbReference type="InterPro" id="IPR022637">
    <property type="entry name" value="DNA_polIII_beta_cen"/>
</dbReference>
<protein>
    <recommendedName>
        <fullName evidence="9">DNA polymerase III beta sliding clamp central domain-containing protein</fullName>
    </recommendedName>
</protein>
<evidence type="ECO:0000256" key="3">
    <source>
        <dbReference type="ARBA" id="ARBA00022490"/>
    </source>
</evidence>
<sequence length="229" mass="24801">MTAPATTTRTNEITIGMTGRELRQFLGAVLPHASTDDSLPVLTMVTFEATGDMLHALATDRYTLAIARHPLPDPAPDKVTLTVPAAALGAVLRQIKVRADVRLTLTSDGLTLDQLSDPRLTYRLHATGEAPLLADWRNWIANRLTAKPEPVVTSARGVALNPDYLARFRAASRDHLPLEIRPAGRCMVITCGTHFLGLLTPMDLTKMSEYSTDPLTGWLSTPPADTNAA</sequence>
<comment type="subcellular location">
    <subcellularLocation>
        <location evidence="1">Cytoplasm</location>
    </subcellularLocation>
</comment>
<dbReference type="EMBL" id="JAMZEC010000001">
    <property type="protein sequence ID" value="MCP2344547.1"/>
    <property type="molecule type" value="Genomic_DNA"/>
</dbReference>
<keyword evidence="8" id="KW-0238">DNA-binding</keyword>
<gene>
    <name evidence="10" type="ORF">HD595_000669</name>
</gene>
<dbReference type="InterPro" id="IPR001001">
    <property type="entry name" value="DNA_polIII_beta"/>
</dbReference>
<dbReference type="Gene3D" id="3.10.150.10">
    <property type="entry name" value="DNA Polymerase III, subunit A, domain 2"/>
    <property type="match status" value="1"/>
</dbReference>
<reference evidence="10 11" key="1">
    <citation type="submission" date="2022-06" db="EMBL/GenBank/DDBJ databases">
        <title>Sequencing the genomes of 1000 actinobacteria strains.</title>
        <authorList>
            <person name="Klenk H.-P."/>
        </authorList>
    </citation>
    <scope>NUCLEOTIDE SEQUENCE [LARGE SCALE GENOMIC DNA]</scope>
    <source>
        <strain evidence="10 11">DSM 44170</strain>
    </source>
</reference>
<dbReference type="Pfam" id="PF02767">
    <property type="entry name" value="DNA_pol3_beta_2"/>
    <property type="match status" value="1"/>
</dbReference>
<evidence type="ECO:0000313" key="10">
    <source>
        <dbReference type="EMBL" id="MCP2344547.1"/>
    </source>
</evidence>
<comment type="similarity">
    <text evidence="2">Belongs to the beta sliding clamp family.</text>
</comment>
<dbReference type="Proteomes" id="UP001320766">
    <property type="component" value="Unassembled WGS sequence"/>
</dbReference>
<evidence type="ECO:0000256" key="7">
    <source>
        <dbReference type="ARBA" id="ARBA00022932"/>
    </source>
</evidence>
<dbReference type="PANTHER" id="PTHR30478:SF0">
    <property type="entry name" value="BETA SLIDING CLAMP"/>
    <property type="match status" value="1"/>
</dbReference>
<keyword evidence="7" id="KW-0239">DNA-directed DNA polymerase</keyword>
<keyword evidence="3" id="KW-0963">Cytoplasm</keyword>
<evidence type="ECO:0000256" key="5">
    <source>
        <dbReference type="ARBA" id="ARBA00022695"/>
    </source>
</evidence>
<name>A0ABT1JSY5_9ACTN</name>
<dbReference type="InterPro" id="IPR046938">
    <property type="entry name" value="DNA_clamp_sf"/>
</dbReference>
<evidence type="ECO:0000256" key="4">
    <source>
        <dbReference type="ARBA" id="ARBA00022679"/>
    </source>
</evidence>
<dbReference type="PANTHER" id="PTHR30478">
    <property type="entry name" value="DNA POLYMERASE III SUBUNIT BETA"/>
    <property type="match status" value="1"/>
</dbReference>
<feature type="domain" description="DNA polymerase III beta sliding clamp central" evidence="9">
    <location>
        <begin position="21"/>
        <end position="111"/>
    </location>
</feature>
<evidence type="ECO:0000313" key="11">
    <source>
        <dbReference type="Proteomes" id="UP001320766"/>
    </source>
</evidence>
<evidence type="ECO:0000256" key="8">
    <source>
        <dbReference type="ARBA" id="ARBA00023125"/>
    </source>
</evidence>
<dbReference type="SUPFAM" id="SSF55979">
    <property type="entry name" value="DNA clamp"/>
    <property type="match status" value="1"/>
</dbReference>
<evidence type="ECO:0000259" key="9">
    <source>
        <dbReference type="Pfam" id="PF02767"/>
    </source>
</evidence>
<proteinExistence type="inferred from homology"/>